<protein>
    <recommendedName>
        <fullName evidence="2">FtsH ternary system domain-containing protein</fullName>
    </recommendedName>
</protein>
<feature type="compositionally biased region" description="Basic residues" evidence="1">
    <location>
        <begin position="1"/>
        <end position="11"/>
    </location>
</feature>
<name>A0ABP6UBZ2_9ACTN</name>
<feature type="domain" description="FtsH ternary system" evidence="2">
    <location>
        <begin position="77"/>
        <end position="502"/>
    </location>
</feature>
<evidence type="ECO:0000256" key="1">
    <source>
        <dbReference type="SAM" id="MobiDB-lite"/>
    </source>
</evidence>
<proteinExistence type="predicted"/>
<accession>A0ABP6UBZ2</accession>
<feature type="region of interest" description="Disordered" evidence="1">
    <location>
        <begin position="1"/>
        <end position="78"/>
    </location>
</feature>
<keyword evidence="4" id="KW-1185">Reference proteome</keyword>
<sequence length="573" mass="60492">MSIPWRRKKRTFLSAFPARPPLPPTPAEPPPADPTSRFRVVPVARKITDVRPTAPDEPPPDEPPSGGPGGPGVPSDWSAAVRFPSARAALGHVAATAELGPCGLRRPPHDPSVWALLTPEHRPGLPLAAGYGGLVLEADADGRLRSGGPPGHTGPGEHARPGEHTPQVVDRLGTVAGWDAVSLAELAAHSPVADPPPGLREVAVLAPGALARWLLRRCLATGVATTFTPVERLGADGGGDPGWLLLRLSAADGAVPAGLVEACGRLPGTVACRAADTDCRLLIDVRLRLPLDETVLLDEVPAGQHLVVERAASGPPWRWRPLGEPAAGELLDARPVLGTAAPVRTPVPVPALGPPLPVRLVTSARAPHRVDAVLVADGELDALRRFLRSRPLHETAVVAFGPGRHLVTEPPGLLHSLPFGTPVHQAGPGALYVESGCVLHPPLPDTARDEVLGLGTDVITVLCRDGAWRLRLQDVRPAWHLWVPEAPAFEAGLSRPARELLERLATLVPEPEPAAPAAAPTPEAERRRLNRAAMEHSLRGEYRKAAELLEQAGHFQRAAQMYERAAAELGEGS</sequence>
<feature type="compositionally biased region" description="Pro residues" evidence="1">
    <location>
        <begin position="18"/>
        <end position="33"/>
    </location>
</feature>
<evidence type="ECO:0000313" key="4">
    <source>
        <dbReference type="Proteomes" id="UP001501455"/>
    </source>
</evidence>
<dbReference type="Pfam" id="PF20005">
    <property type="entry name" value="fvmX7"/>
    <property type="match status" value="1"/>
</dbReference>
<evidence type="ECO:0000313" key="3">
    <source>
        <dbReference type="EMBL" id="GAA3504974.1"/>
    </source>
</evidence>
<dbReference type="InterPro" id="IPR045486">
    <property type="entry name" value="fvmX7"/>
</dbReference>
<feature type="compositionally biased region" description="Pro residues" evidence="1">
    <location>
        <begin position="55"/>
        <end position="66"/>
    </location>
</feature>
<gene>
    <name evidence="3" type="ORF">GCM10019016_120870</name>
</gene>
<evidence type="ECO:0000259" key="2">
    <source>
        <dbReference type="Pfam" id="PF20005"/>
    </source>
</evidence>
<dbReference type="EMBL" id="BAAAXF010000082">
    <property type="protein sequence ID" value="GAA3504974.1"/>
    <property type="molecule type" value="Genomic_DNA"/>
</dbReference>
<reference evidence="4" key="1">
    <citation type="journal article" date="2019" name="Int. J. Syst. Evol. Microbiol.">
        <title>The Global Catalogue of Microorganisms (GCM) 10K type strain sequencing project: providing services to taxonomists for standard genome sequencing and annotation.</title>
        <authorList>
            <consortium name="The Broad Institute Genomics Platform"/>
            <consortium name="The Broad Institute Genome Sequencing Center for Infectious Disease"/>
            <person name="Wu L."/>
            <person name="Ma J."/>
        </authorList>
    </citation>
    <scope>NUCLEOTIDE SEQUENCE [LARGE SCALE GENOMIC DNA]</scope>
    <source>
        <strain evidence="4">JCM 4816</strain>
    </source>
</reference>
<dbReference type="Proteomes" id="UP001501455">
    <property type="component" value="Unassembled WGS sequence"/>
</dbReference>
<comment type="caution">
    <text evidence="3">The sequence shown here is derived from an EMBL/GenBank/DDBJ whole genome shotgun (WGS) entry which is preliminary data.</text>
</comment>
<organism evidence="3 4">
    <name type="scientific">Streptomyces prasinosporus</name>
    <dbReference type="NCBI Taxonomy" id="68256"/>
    <lineage>
        <taxon>Bacteria</taxon>
        <taxon>Bacillati</taxon>
        <taxon>Actinomycetota</taxon>
        <taxon>Actinomycetes</taxon>
        <taxon>Kitasatosporales</taxon>
        <taxon>Streptomycetaceae</taxon>
        <taxon>Streptomyces</taxon>
        <taxon>Streptomyces albogriseolus group</taxon>
    </lineage>
</organism>
<feature type="region of interest" description="Disordered" evidence="1">
    <location>
        <begin position="142"/>
        <end position="164"/>
    </location>
</feature>
<dbReference type="RefSeq" id="WP_345585479.1">
    <property type="nucleotide sequence ID" value="NZ_BAAAXF010000082.1"/>
</dbReference>